<sequence length="698" mass="77758">MPFHEEHEYPHLRSSSSSFSIHSTSSRSRRSSIDPSSCPGGVLTSVLQSAAEAKAFYDDLVLSDHSYFRELDITLDWSTTYNDLKNLRDAILRVPHIKKLRLDCKNQHGPTSDLVNRGKRANPLVQIMMQHRHLILIDFVGVDGFFSRSTTASFEPPAESSIVTMVSPYKVKKKGWAAMMLGSSINDGNAAETAAAAAVLHTHLREVHIDGNFDPVSHAERMKALLTFSPNMTALTLSCTDQDFCSTVYTVRDLVANSPAHSSVFRYLDISSPLFTAVFDRREPTSAFAKMPHRDDWIRPGSDPVLTVIERFGQDLEIILIDDSFGDEHVVALERTTRERHRLKLVEMRIGFALITNSALTEVGQKSLLTVLRRQPQPVEPEAFYRMQQQNQLQGQQGGGGQIASSQVSRLLQVPGMLTMGGGLSSTIPAATPVKMQPPTELMFAIANDRLDWFLFLGALLDRTSAIRVQFHNMNKWIPLLDKTIELPDPTSKYQQLLQQQILPHDPNTVNSLNSGMINMNLVSDFSQVNTENILLQQLRKQQQQQQQQDAAQTSNLQNSILPPSPVQTYPIRALEIEGTGSELNPGTISSLLRLLYLSPHVEILILSSFKIETEAGWEATLAAISVTDLKELSFAGTNVPLPLLVGDGGERISLLERLQECPSLKILNLSKTDMNRQEVEAIKQRVQLHLPGCKLFT</sequence>
<comment type="caution">
    <text evidence="2">The sequence shown here is derived from an EMBL/GenBank/DDBJ whole genome shotgun (WGS) entry which is preliminary data.</text>
</comment>
<name>A0A9P3LZY0_9FUNG</name>
<keyword evidence="3" id="KW-1185">Reference proteome</keyword>
<feature type="compositionally biased region" description="Polar residues" evidence="1">
    <location>
        <begin position="550"/>
        <end position="562"/>
    </location>
</feature>
<organism evidence="2 3">
    <name type="scientific">Entomortierella parvispora</name>
    <dbReference type="NCBI Taxonomy" id="205924"/>
    <lineage>
        <taxon>Eukaryota</taxon>
        <taxon>Fungi</taxon>
        <taxon>Fungi incertae sedis</taxon>
        <taxon>Mucoromycota</taxon>
        <taxon>Mortierellomycotina</taxon>
        <taxon>Mortierellomycetes</taxon>
        <taxon>Mortierellales</taxon>
        <taxon>Mortierellaceae</taxon>
        <taxon>Entomortierella</taxon>
    </lineage>
</organism>
<feature type="region of interest" description="Disordered" evidence="1">
    <location>
        <begin position="545"/>
        <end position="564"/>
    </location>
</feature>
<dbReference type="AlphaFoldDB" id="A0A9P3LZY0"/>
<feature type="compositionally biased region" description="Low complexity" evidence="1">
    <location>
        <begin position="13"/>
        <end position="26"/>
    </location>
</feature>
<accession>A0A9P3LZY0</accession>
<evidence type="ECO:0000313" key="3">
    <source>
        <dbReference type="Proteomes" id="UP000827284"/>
    </source>
</evidence>
<feature type="region of interest" description="Disordered" evidence="1">
    <location>
        <begin position="1"/>
        <end position="37"/>
    </location>
</feature>
<dbReference type="Proteomes" id="UP000827284">
    <property type="component" value="Unassembled WGS sequence"/>
</dbReference>
<gene>
    <name evidence="2" type="ORF">EMPS_09093</name>
</gene>
<dbReference type="SUPFAM" id="SSF52047">
    <property type="entry name" value="RNI-like"/>
    <property type="match status" value="1"/>
</dbReference>
<reference evidence="2" key="1">
    <citation type="submission" date="2021-11" db="EMBL/GenBank/DDBJ databases">
        <authorList>
            <person name="Herlambang A."/>
            <person name="Guo Y."/>
            <person name="Takashima Y."/>
            <person name="Nishizawa T."/>
        </authorList>
    </citation>
    <scope>NUCLEOTIDE SEQUENCE</scope>
    <source>
        <strain evidence="2">E1425</strain>
    </source>
</reference>
<dbReference type="EMBL" id="BQFW01000012">
    <property type="protein sequence ID" value="GJJ76734.1"/>
    <property type="molecule type" value="Genomic_DNA"/>
</dbReference>
<evidence type="ECO:0000256" key="1">
    <source>
        <dbReference type="SAM" id="MobiDB-lite"/>
    </source>
</evidence>
<evidence type="ECO:0000313" key="2">
    <source>
        <dbReference type="EMBL" id="GJJ76734.1"/>
    </source>
</evidence>
<dbReference type="InterPro" id="IPR032675">
    <property type="entry name" value="LRR_dom_sf"/>
</dbReference>
<dbReference type="OrthoDB" id="2446951at2759"/>
<proteinExistence type="predicted"/>
<protein>
    <submittedName>
        <fullName evidence="2">Uncharacterized protein</fullName>
    </submittedName>
</protein>
<reference evidence="2" key="2">
    <citation type="journal article" date="2022" name="Microbiol. Resour. Announc.">
        <title>Whole-Genome Sequence of Entomortierella parvispora E1425, a Mucoromycotan Fungus Associated with Burkholderiaceae-Related Endosymbiotic Bacteria.</title>
        <authorList>
            <person name="Herlambang A."/>
            <person name="Guo Y."/>
            <person name="Takashima Y."/>
            <person name="Narisawa K."/>
            <person name="Ohta H."/>
            <person name="Nishizawa T."/>
        </authorList>
    </citation>
    <scope>NUCLEOTIDE SEQUENCE</scope>
    <source>
        <strain evidence="2">E1425</strain>
    </source>
</reference>
<dbReference type="Gene3D" id="3.80.10.10">
    <property type="entry name" value="Ribonuclease Inhibitor"/>
    <property type="match status" value="1"/>
</dbReference>
<feature type="compositionally biased region" description="Basic and acidic residues" evidence="1">
    <location>
        <begin position="1"/>
        <end position="11"/>
    </location>
</feature>